<dbReference type="AlphaFoldDB" id="A0A5B0RA45"/>
<evidence type="ECO:0000256" key="1">
    <source>
        <dbReference type="SAM" id="MobiDB-lite"/>
    </source>
</evidence>
<protein>
    <submittedName>
        <fullName evidence="2">Uncharacterized protein</fullName>
    </submittedName>
</protein>
<dbReference type="EMBL" id="VDEP01000236">
    <property type="protein sequence ID" value="KAA1122189.1"/>
    <property type="molecule type" value="Genomic_DNA"/>
</dbReference>
<accession>A0A5B0RA45</accession>
<dbReference type="Proteomes" id="UP000325313">
    <property type="component" value="Unassembled WGS sequence"/>
</dbReference>
<gene>
    <name evidence="2" type="ORF">PGTUg99_032866</name>
</gene>
<feature type="compositionally biased region" description="Polar residues" evidence="1">
    <location>
        <begin position="70"/>
        <end position="80"/>
    </location>
</feature>
<organism evidence="2 3">
    <name type="scientific">Puccinia graminis f. sp. tritici</name>
    <dbReference type="NCBI Taxonomy" id="56615"/>
    <lineage>
        <taxon>Eukaryota</taxon>
        <taxon>Fungi</taxon>
        <taxon>Dikarya</taxon>
        <taxon>Basidiomycota</taxon>
        <taxon>Pucciniomycotina</taxon>
        <taxon>Pucciniomycetes</taxon>
        <taxon>Pucciniales</taxon>
        <taxon>Pucciniaceae</taxon>
        <taxon>Puccinia</taxon>
    </lineage>
</organism>
<name>A0A5B0RA45_PUCGR</name>
<proteinExistence type="predicted"/>
<reference evidence="2 3" key="1">
    <citation type="submission" date="2019-05" db="EMBL/GenBank/DDBJ databases">
        <title>Emergence of the Ug99 lineage of the wheat stem rust pathogen through somatic hybridization.</title>
        <authorList>
            <person name="Li F."/>
            <person name="Upadhyaya N.M."/>
            <person name="Sperschneider J."/>
            <person name="Matny O."/>
            <person name="Nguyen-Phuc H."/>
            <person name="Mago R."/>
            <person name="Raley C."/>
            <person name="Miller M.E."/>
            <person name="Silverstein K.A.T."/>
            <person name="Henningsen E."/>
            <person name="Hirsch C.D."/>
            <person name="Visser B."/>
            <person name="Pretorius Z.A."/>
            <person name="Steffenson B.J."/>
            <person name="Schwessinger B."/>
            <person name="Dodds P.N."/>
            <person name="Figueroa M."/>
        </authorList>
    </citation>
    <scope>NUCLEOTIDE SEQUENCE [LARGE SCALE GENOMIC DNA]</scope>
    <source>
        <strain evidence="2 3">Ug99</strain>
    </source>
</reference>
<evidence type="ECO:0000313" key="2">
    <source>
        <dbReference type="EMBL" id="KAA1122189.1"/>
    </source>
</evidence>
<sequence length="131" mass="14253">MKTAGELKTKAPIPALPVREVGGRVSVTKPVSTPNWQAVSFAPRVAQDTPPVQMDIQVAGSRGLAPGQQPPQVRASQGGNNCLDRSCKSTTQTRVKPTYHRAQQAKDTTAEDHVFYRLIRFANKRADSSDQ</sequence>
<evidence type="ECO:0000313" key="3">
    <source>
        <dbReference type="Proteomes" id="UP000325313"/>
    </source>
</evidence>
<feature type="region of interest" description="Disordered" evidence="1">
    <location>
        <begin position="62"/>
        <end position="107"/>
    </location>
</feature>
<comment type="caution">
    <text evidence="2">The sequence shown here is derived from an EMBL/GenBank/DDBJ whole genome shotgun (WGS) entry which is preliminary data.</text>
</comment>